<accession>A0A0J6FHK6</accession>
<evidence type="ECO:0000259" key="3">
    <source>
        <dbReference type="Pfam" id="PF10342"/>
    </source>
</evidence>
<reference evidence="5" key="3">
    <citation type="journal article" date="2010" name="Genome Res.">
        <title>Population genomic sequencing of Coccidioides fungi reveals recent hybridization and transposon control.</title>
        <authorList>
            <person name="Neafsey D.E."/>
            <person name="Barker B.M."/>
            <person name="Sharpton T.J."/>
            <person name="Stajich J.E."/>
            <person name="Park D.J."/>
            <person name="Whiston E."/>
            <person name="Hung C.-Y."/>
            <person name="McMahan C."/>
            <person name="White J."/>
            <person name="Sykes S."/>
            <person name="Heiman D."/>
            <person name="Young S."/>
            <person name="Zeng Q."/>
            <person name="Abouelleil A."/>
            <person name="Aftuck L."/>
            <person name="Bessette D."/>
            <person name="Brown A."/>
            <person name="FitzGerald M."/>
            <person name="Lui A."/>
            <person name="Macdonald J.P."/>
            <person name="Priest M."/>
            <person name="Orbach M.J."/>
            <person name="Galgiani J.N."/>
            <person name="Kirkland T.N."/>
            <person name="Cole G.T."/>
            <person name="Birren B.W."/>
            <person name="Henn M.R."/>
            <person name="Taylor J.W."/>
            <person name="Rounsley S.D."/>
        </authorList>
    </citation>
    <scope>NUCLEOTIDE SEQUENCE [LARGE SCALE GENOMIC DNA]</scope>
    <source>
        <strain evidence="5">RMSCC 3488</strain>
    </source>
</reference>
<feature type="compositionally biased region" description="Low complexity" evidence="2">
    <location>
        <begin position="230"/>
        <end position="251"/>
    </location>
</feature>
<organism evidence="4 5">
    <name type="scientific">Coccidioides posadasii RMSCC 3488</name>
    <dbReference type="NCBI Taxonomy" id="454284"/>
    <lineage>
        <taxon>Eukaryota</taxon>
        <taxon>Fungi</taxon>
        <taxon>Dikarya</taxon>
        <taxon>Ascomycota</taxon>
        <taxon>Pezizomycotina</taxon>
        <taxon>Eurotiomycetes</taxon>
        <taxon>Eurotiomycetidae</taxon>
        <taxon>Onygenales</taxon>
        <taxon>Onygenaceae</taxon>
        <taxon>Coccidioides</taxon>
    </lineage>
</organism>
<evidence type="ECO:0000313" key="5">
    <source>
        <dbReference type="Proteomes" id="UP000054567"/>
    </source>
</evidence>
<dbReference type="PANTHER" id="PTHR40633">
    <property type="entry name" value="MATRIX PROTEIN, PUTATIVE (AFU_ORTHOLOGUE AFUA_8G05410)-RELATED"/>
    <property type="match status" value="1"/>
</dbReference>
<feature type="region of interest" description="Disordered" evidence="2">
    <location>
        <begin position="228"/>
        <end position="251"/>
    </location>
</feature>
<dbReference type="Pfam" id="PF10342">
    <property type="entry name" value="Kre9_KNH"/>
    <property type="match status" value="1"/>
</dbReference>
<name>A0A0J6FHK6_COCPO</name>
<protein>
    <submittedName>
        <fullName evidence="4">Extracellular matrix protein</fullName>
    </submittedName>
</protein>
<dbReference type="EMBL" id="DS268112">
    <property type="protein sequence ID" value="KMM69798.1"/>
    <property type="molecule type" value="Genomic_DNA"/>
</dbReference>
<gene>
    <name evidence="4" type="ORF">CPAG_06111</name>
</gene>
<dbReference type="VEuPathDB" id="FungiDB:CPAG_06111"/>
<evidence type="ECO:0000313" key="4">
    <source>
        <dbReference type="EMBL" id="KMM69798.1"/>
    </source>
</evidence>
<dbReference type="InterPro" id="IPR018466">
    <property type="entry name" value="Kre9/Knh1-like_N"/>
</dbReference>
<reference evidence="4 5" key="1">
    <citation type="submission" date="2007-06" db="EMBL/GenBank/DDBJ databases">
        <title>The Genome Sequence of Coccidioides posadasii RMSCC_3488.</title>
        <authorList>
            <consortium name="Coccidioides Genome Resources Consortium"/>
            <consortium name="The Broad Institute Genome Sequencing Platform"/>
            <person name="Henn M.R."/>
            <person name="Sykes S."/>
            <person name="Young S."/>
            <person name="Jaffe D."/>
            <person name="Berlin A."/>
            <person name="Alvarez P."/>
            <person name="Butler J."/>
            <person name="Gnerre S."/>
            <person name="Grabherr M."/>
            <person name="Mauceli E."/>
            <person name="Brockman W."/>
            <person name="Kodira C."/>
            <person name="Alvarado L."/>
            <person name="Zeng Q."/>
            <person name="Crawford M."/>
            <person name="Antoine C."/>
            <person name="Devon K."/>
            <person name="Galgiani J."/>
            <person name="Orsborn K."/>
            <person name="Lewis M.L."/>
            <person name="Nusbaum C."/>
            <person name="Galagan J."/>
            <person name="Birren B."/>
        </authorList>
    </citation>
    <scope>NUCLEOTIDE SEQUENCE [LARGE SCALE GENOMIC DNA]</scope>
    <source>
        <strain evidence="4 5">RMSCC 3488</strain>
    </source>
</reference>
<evidence type="ECO:0000256" key="1">
    <source>
        <dbReference type="ARBA" id="ARBA00022729"/>
    </source>
</evidence>
<dbReference type="Proteomes" id="UP000054567">
    <property type="component" value="Unassembled WGS sequence"/>
</dbReference>
<reference evidence="5" key="2">
    <citation type="journal article" date="2009" name="Genome Res.">
        <title>Comparative genomic analyses of the human fungal pathogens Coccidioides and their relatives.</title>
        <authorList>
            <person name="Sharpton T.J."/>
            <person name="Stajich J.E."/>
            <person name="Rounsley S.D."/>
            <person name="Gardner M.J."/>
            <person name="Wortman J.R."/>
            <person name="Jordar V.S."/>
            <person name="Maiti R."/>
            <person name="Kodira C.D."/>
            <person name="Neafsey D.E."/>
            <person name="Zeng Q."/>
            <person name="Hung C.-Y."/>
            <person name="McMahan C."/>
            <person name="Muszewska A."/>
            <person name="Grynberg M."/>
            <person name="Mandel M.A."/>
            <person name="Kellner E.M."/>
            <person name="Barker B.M."/>
            <person name="Galgiani J.N."/>
            <person name="Orbach M.J."/>
            <person name="Kirkland T.N."/>
            <person name="Cole G.T."/>
            <person name="Henn M.R."/>
            <person name="Birren B.W."/>
            <person name="Taylor J.W."/>
        </authorList>
    </citation>
    <scope>NUCLEOTIDE SEQUENCE [LARGE SCALE GENOMIC DNA]</scope>
    <source>
        <strain evidence="5">RMSCC 3488</strain>
    </source>
</reference>
<dbReference type="PANTHER" id="PTHR40633:SF1">
    <property type="entry name" value="GPI ANCHORED SERINE-THREONINE RICH PROTEIN (AFU_ORTHOLOGUE AFUA_1G03630)"/>
    <property type="match status" value="1"/>
</dbReference>
<dbReference type="OrthoDB" id="5589325at2759"/>
<dbReference type="InterPro" id="IPR052982">
    <property type="entry name" value="SRP1/TIP1-like"/>
</dbReference>
<sequence>MLGQFLLTHKAAGPPPFGQTNFSQQTLGIARIPASPQGYMNSRPNYGALNSFQGLNVRFYPFFQMEAGDSHFVGERSCRVPCRLPVRRLHATTPELRVPQRQGLTSPGTLIPGWGLATPRRHASATGGSYTWTPSSSLVDGDYYALQINQGSDINYTNLFSISGGSGSAIPSTDSATLSATPYSSTFATSTTIQLTTGVTTSHISRGTSLSISRNATISTPALSSTRAVTLTPTAAPTESEPSAPTSTPNAAPAILSRPVALALGGLAAFVYLN</sequence>
<evidence type="ECO:0000256" key="2">
    <source>
        <dbReference type="SAM" id="MobiDB-lite"/>
    </source>
</evidence>
<keyword evidence="1" id="KW-0732">Signal</keyword>
<feature type="domain" description="Yeast cell wall synthesis Kre9/Knh1-like N-terminal" evidence="3">
    <location>
        <begin position="124"/>
        <end position="162"/>
    </location>
</feature>
<dbReference type="AlphaFoldDB" id="A0A0J6FHK6"/>
<proteinExistence type="predicted"/>